<dbReference type="Pfam" id="PF07437">
    <property type="entry name" value="YfaZ"/>
    <property type="match status" value="1"/>
</dbReference>
<keyword evidence="1" id="KW-0732">Signal</keyword>
<name>A0A1M5RTA3_9GAMM</name>
<evidence type="ECO:0000256" key="1">
    <source>
        <dbReference type="SAM" id="SignalP"/>
    </source>
</evidence>
<dbReference type="SUPFAM" id="SSF56935">
    <property type="entry name" value="Porins"/>
    <property type="match status" value="1"/>
</dbReference>
<dbReference type="InterPro" id="IPR009998">
    <property type="entry name" value="YfaZ"/>
</dbReference>
<organism evidence="2 3">
    <name type="scientific">Hydrocarboniphaga daqingensis</name>
    <dbReference type="NCBI Taxonomy" id="490188"/>
    <lineage>
        <taxon>Bacteria</taxon>
        <taxon>Pseudomonadati</taxon>
        <taxon>Pseudomonadota</taxon>
        <taxon>Gammaproteobacteria</taxon>
        <taxon>Nevskiales</taxon>
        <taxon>Nevskiaceae</taxon>
        <taxon>Hydrocarboniphaga</taxon>
    </lineage>
</organism>
<dbReference type="AlphaFoldDB" id="A0A1M5RTA3"/>
<reference evidence="2 3" key="1">
    <citation type="submission" date="2016-11" db="EMBL/GenBank/DDBJ databases">
        <authorList>
            <person name="Jaros S."/>
            <person name="Januszkiewicz K."/>
            <person name="Wedrychowicz H."/>
        </authorList>
    </citation>
    <scope>NUCLEOTIDE SEQUENCE [LARGE SCALE GENOMIC DNA]</scope>
    <source>
        <strain evidence="2 3">CGMCC 1.7049</strain>
    </source>
</reference>
<sequence>MTKFQGLVAALLLSASALPAQAETLDLNINDDAVRGVFSGPLSHLFGDADGEYQLGALYSDDKNAELLNLHTGVLLTGDAGADDAKLTAGVGLRGQYTETEFDEGGGLAIGGQFDLRFVGFERLGLQGYAWYQPKVLGLGDIEDQLEFALTADYQILRNASAYVGYRRFRLDPDDGKAYTADSGAIFGLRLTF</sequence>
<evidence type="ECO:0000313" key="3">
    <source>
        <dbReference type="Proteomes" id="UP000199758"/>
    </source>
</evidence>
<dbReference type="RefSeq" id="WP_072899198.1">
    <property type="nucleotide sequence ID" value="NZ_FQWZ01000008.1"/>
</dbReference>
<evidence type="ECO:0000313" key="2">
    <source>
        <dbReference type="EMBL" id="SHH29389.1"/>
    </source>
</evidence>
<accession>A0A1M5RTA3</accession>
<feature type="signal peptide" evidence="1">
    <location>
        <begin position="1"/>
        <end position="22"/>
    </location>
</feature>
<protein>
    <submittedName>
        <fullName evidence="2">YfaZ</fullName>
    </submittedName>
</protein>
<keyword evidence="3" id="KW-1185">Reference proteome</keyword>
<dbReference type="EMBL" id="FQWZ01000008">
    <property type="protein sequence ID" value="SHH29389.1"/>
    <property type="molecule type" value="Genomic_DNA"/>
</dbReference>
<gene>
    <name evidence="2" type="ORF">SAMN04488068_3187</name>
</gene>
<dbReference type="Proteomes" id="UP000199758">
    <property type="component" value="Unassembled WGS sequence"/>
</dbReference>
<dbReference type="STRING" id="490188.SAMN04488068_3187"/>
<feature type="chain" id="PRO_5009913549" evidence="1">
    <location>
        <begin position="23"/>
        <end position="193"/>
    </location>
</feature>
<proteinExistence type="predicted"/>